<sequence>MSEDRKVPALPAVPKPRARTNRKLLIFLFIFFAILLVILFFQSSLSRVSAIEVQGNELMTSEAIGQASQIAVGDRFFAVSSATIQQRIASMPMVKSAEVKKHFPGIIRIAVEEFPKVAFQIAADGKKQAVLADGAVVQLAAGSSIPLDMPILTGWTDGDPNKAALCKVLGEIPESALSDISEIKPDPSESYPDKIKLYTRSQFEVYTTIAYLPEKIDNLPAYIASLQEDHITSGVIKMLEVEYHAPFDPNEEPKGDKDASATQKSGNSNSSPSPDSSKDGGKPTPKPTPKPTAKPTPKETVKPS</sequence>
<keyword evidence="4 8" id="KW-0812">Transmembrane</keyword>
<proteinExistence type="inferred from homology"/>
<keyword evidence="2 8" id="KW-1003">Cell membrane</keyword>
<dbReference type="GO" id="GO:0005886">
    <property type="term" value="C:plasma membrane"/>
    <property type="evidence" value="ECO:0007669"/>
    <property type="project" value="UniProtKB-SubCell"/>
</dbReference>
<dbReference type="HAMAP" id="MF_00912">
    <property type="entry name" value="DivIB"/>
    <property type="match status" value="1"/>
</dbReference>
<keyword evidence="12" id="KW-1185">Reference proteome</keyword>
<dbReference type="PANTHER" id="PTHR37820">
    <property type="entry name" value="CELL DIVISION PROTEIN DIVIB"/>
    <property type="match status" value="1"/>
</dbReference>
<dbReference type="Pfam" id="PF03799">
    <property type="entry name" value="FtsQ_DivIB_C"/>
    <property type="match status" value="1"/>
</dbReference>
<evidence type="ECO:0000256" key="7">
    <source>
        <dbReference type="ARBA" id="ARBA00023306"/>
    </source>
</evidence>
<organism evidence="11 12">
    <name type="scientific">Paenibacillus ferrarius</name>
    <dbReference type="NCBI Taxonomy" id="1469647"/>
    <lineage>
        <taxon>Bacteria</taxon>
        <taxon>Bacillati</taxon>
        <taxon>Bacillota</taxon>
        <taxon>Bacilli</taxon>
        <taxon>Bacillales</taxon>
        <taxon>Paenibacillaceae</taxon>
        <taxon>Paenibacillus</taxon>
    </lineage>
</organism>
<feature type="compositionally biased region" description="Pro residues" evidence="9">
    <location>
        <begin position="284"/>
        <end position="294"/>
    </location>
</feature>
<comment type="caution">
    <text evidence="11">The sequence shown here is derived from an EMBL/GenBank/DDBJ whole genome shotgun (WGS) entry which is preliminary data.</text>
</comment>
<keyword evidence="6 8" id="KW-0472">Membrane</keyword>
<evidence type="ECO:0000259" key="10">
    <source>
        <dbReference type="PROSITE" id="PS51779"/>
    </source>
</evidence>
<evidence type="ECO:0000256" key="9">
    <source>
        <dbReference type="SAM" id="MobiDB-lite"/>
    </source>
</evidence>
<feature type="transmembrane region" description="Helical" evidence="8">
    <location>
        <begin position="24"/>
        <end position="41"/>
    </location>
</feature>
<accession>A0A1V4H939</accession>
<evidence type="ECO:0000313" key="11">
    <source>
        <dbReference type="EMBL" id="OPH47519.1"/>
    </source>
</evidence>
<dbReference type="PROSITE" id="PS51779">
    <property type="entry name" value="POTRA"/>
    <property type="match status" value="1"/>
</dbReference>
<gene>
    <name evidence="8" type="primary">divIB</name>
    <name evidence="11" type="ORF">BC351_09975</name>
</gene>
<dbReference type="InterPro" id="IPR034746">
    <property type="entry name" value="POTRA"/>
</dbReference>
<dbReference type="AlphaFoldDB" id="A0A1V4H939"/>
<protein>
    <recommendedName>
        <fullName evidence="8">Cell division protein DivIB</fullName>
    </recommendedName>
</protein>
<keyword evidence="5 8" id="KW-1133">Transmembrane helix</keyword>
<reference evidence="12" key="1">
    <citation type="submission" date="2016-07" db="EMBL/GenBank/DDBJ databases">
        <authorList>
            <person name="Florea S."/>
            <person name="Webb J.S."/>
            <person name="Jaromczyk J."/>
            <person name="Schardl C.L."/>
        </authorList>
    </citation>
    <scope>NUCLEOTIDE SEQUENCE [LARGE SCALE GENOMIC DNA]</scope>
    <source>
        <strain evidence="12">CY1</strain>
    </source>
</reference>
<dbReference type="OrthoDB" id="2677691at2"/>
<dbReference type="PANTHER" id="PTHR37820:SF1">
    <property type="entry name" value="CELL DIVISION PROTEIN FTSQ"/>
    <property type="match status" value="1"/>
</dbReference>
<evidence type="ECO:0000256" key="5">
    <source>
        <dbReference type="ARBA" id="ARBA00022989"/>
    </source>
</evidence>
<dbReference type="InterPro" id="IPR005548">
    <property type="entry name" value="Cell_div_FtsQ/DivIB_C"/>
</dbReference>
<evidence type="ECO:0000256" key="8">
    <source>
        <dbReference type="HAMAP-Rule" id="MF_00912"/>
    </source>
</evidence>
<evidence type="ECO:0000256" key="4">
    <source>
        <dbReference type="ARBA" id="ARBA00022692"/>
    </source>
</evidence>
<dbReference type="Gene3D" id="3.40.50.10960">
    <property type="match status" value="1"/>
</dbReference>
<feature type="compositionally biased region" description="Basic and acidic residues" evidence="9">
    <location>
        <begin position="246"/>
        <end position="259"/>
    </location>
</feature>
<feature type="region of interest" description="Disordered" evidence="9">
    <location>
        <begin position="246"/>
        <end position="304"/>
    </location>
</feature>
<keyword evidence="3 8" id="KW-0132">Cell division</keyword>
<feature type="compositionally biased region" description="Low complexity" evidence="9">
    <location>
        <begin position="264"/>
        <end position="275"/>
    </location>
</feature>
<dbReference type="Gene3D" id="3.10.20.310">
    <property type="entry name" value="membrane protein fhac"/>
    <property type="match status" value="1"/>
</dbReference>
<dbReference type="GO" id="GO:0032153">
    <property type="term" value="C:cell division site"/>
    <property type="evidence" value="ECO:0007669"/>
    <property type="project" value="UniProtKB-UniRule"/>
</dbReference>
<dbReference type="RefSeq" id="WP_079420054.1">
    <property type="nucleotide sequence ID" value="NZ_MBTG01000056.1"/>
</dbReference>
<dbReference type="GO" id="GO:0043093">
    <property type="term" value="P:FtsZ-dependent cytokinesis"/>
    <property type="evidence" value="ECO:0007669"/>
    <property type="project" value="UniProtKB-UniRule"/>
</dbReference>
<comment type="function">
    <text evidence="8">Cell division protein that may be involved in stabilizing or promoting the assembly of the division complex.</text>
</comment>
<evidence type="ECO:0000256" key="1">
    <source>
        <dbReference type="ARBA" id="ARBA00004370"/>
    </source>
</evidence>
<keyword evidence="7 8" id="KW-0131">Cell cycle</keyword>
<comment type="similarity">
    <text evidence="8">Belongs to the FtsQ/DivIB family. DivIB subfamily.</text>
</comment>
<evidence type="ECO:0000256" key="6">
    <source>
        <dbReference type="ARBA" id="ARBA00023136"/>
    </source>
</evidence>
<dbReference type="InterPro" id="IPR050487">
    <property type="entry name" value="FtsQ_DivIB"/>
</dbReference>
<dbReference type="STRING" id="1469647.BC351_09975"/>
<dbReference type="Proteomes" id="UP000190626">
    <property type="component" value="Unassembled WGS sequence"/>
</dbReference>
<dbReference type="Pfam" id="PF08478">
    <property type="entry name" value="POTRA_1"/>
    <property type="match status" value="1"/>
</dbReference>
<dbReference type="InterPro" id="IPR013685">
    <property type="entry name" value="POTRA_FtsQ_type"/>
</dbReference>
<evidence type="ECO:0000256" key="3">
    <source>
        <dbReference type="ARBA" id="ARBA00022618"/>
    </source>
</evidence>
<comment type="subcellular location">
    <subcellularLocation>
        <location evidence="8">Cell membrane</location>
        <topology evidence="8">Single-pass type II membrane protein</topology>
    </subcellularLocation>
    <subcellularLocation>
        <location evidence="1">Membrane</location>
    </subcellularLocation>
    <text evidence="8">Localizes to the division septum.</text>
</comment>
<dbReference type="InterPro" id="IPR026580">
    <property type="entry name" value="DivIB"/>
</dbReference>
<dbReference type="EMBL" id="MBTG01000056">
    <property type="protein sequence ID" value="OPH47519.1"/>
    <property type="molecule type" value="Genomic_DNA"/>
</dbReference>
<feature type="domain" description="POTRA" evidence="10">
    <location>
        <begin position="46"/>
        <end position="114"/>
    </location>
</feature>
<evidence type="ECO:0000256" key="2">
    <source>
        <dbReference type="ARBA" id="ARBA00022475"/>
    </source>
</evidence>
<name>A0A1V4H939_9BACL</name>
<evidence type="ECO:0000313" key="12">
    <source>
        <dbReference type="Proteomes" id="UP000190626"/>
    </source>
</evidence>